<evidence type="ECO:0000256" key="1">
    <source>
        <dbReference type="ARBA" id="ARBA00022527"/>
    </source>
</evidence>
<evidence type="ECO:0000313" key="4">
    <source>
        <dbReference type="Proteomes" id="UP000016587"/>
    </source>
</evidence>
<keyword evidence="1" id="KW-0418">Kinase</keyword>
<dbReference type="PATRIC" id="fig|1121448.10.peg.3192"/>
<dbReference type="InterPro" id="IPR050267">
    <property type="entry name" value="Anti-sigma-factor_SerPK"/>
</dbReference>
<evidence type="ECO:0000259" key="2">
    <source>
        <dbReference type="SMART" id="SM00387"/>
    </source>
</evidence>
<dbReference type="AlphaFoldDB" id="T2GFI0"/>
<dbReference type="CDD" id="cd16934">
    <property type="entry name" value="HATPase_RsbT-like"/>
    <property type="match status" value="1"/>
</dbReference>
<dbReference type="InterPro" id="IPR003594">
    <property type="entry name" value="HATPase_dom"/>
</dbReference>
<dbReference type="SMART" id="SM00387">
    <property type="entry name" value="HATPase_c"/>
    <property type="match status" value="1"/>
</dbReference>
<dbReference type="HOGENOM" id="CLU_129722_1_0_7"/>
<feature type="domain" description="Histidine kinase/HSP90-like ATPase" evidence="2">
    <location>
        <begin position="40"/>
        <end position="136"/>
    </location>
</feature>
<dbReference type="SUPFAM" id="SSF55874">
    <property type="entry name" value="ATPase domain of HSP90 chaperone/DNA topoisomerase II/histidine kinase"/>
    <property type="match status" value="1"/>
</dbReference>
<reference evidence="3 4" key="1">
    <citation type="journal article" date="2013" name="J. Bacteriol.">
        <title>Roles of HynAB and Ech, the only two hydrogenases found in the model sulfate reducer Desulfovibrio gigas.</title>
        <authorList>
            <person name="Morais-Silva F.O."/>
            <person name="Santos C.I."/>
            <person name="Rodrigues R."/>
            <person name="Pereira I.A."/>
            <person name="Rodrigues-Pousada C."/>
        </authorList>
    </citation>
    <scope>NUCLEOTIDE SEQUENCE [LARGE SCALE GENOMIC DNA]</scope>
    <source>
        <strain evidence="4">ATCC 19364 / DSM 1382 / NCIMB 9332 / VKM B-1759</strain>
    </source>
</reference>
<dbReference type="Gene3D" id="3.30.565.10">
    <property type="entry name" value="Histidine kinase-like ATPase, C-terminal domain"/>
    <property type="match status" value="1"/>
</dbReference>
<keyword evidence="1" id="KW-0808">Transferase</keyword>
<evidence type="ECO:0000313" key="3">
    <source>
        <dbReference type="EMBL" id="AGW14939.1"/>
    </source>
</evidence>
<proteinExistence type="predicted"/>
<reference evidence="4" key="2">
    <citation type="submission" date="2013-07" db="EMBL/GenBank/DDBJ databases">
        <authorList>
            <person name="Morais-Silva F.O."/>
            <person name="Rezende A.M."/>
            <person name="Pimentel C."/>
            <person name="Resende D.M."/>
            <person name="Santos C.I."/>
            <person name="Clemente C."/>
            <person name="de Oliveira L.M."/>
            <person name="da Silva S.M."/>
            <person name="Costa D.A."/>
            <person name="Varela-Raposo A."/>
            <person name="Horacio E.C.A."/>
            <person name="Matos M."/>
            <person name="Flores O."/>
            <person name="Ruiz J.C."/>
            <person name="Rodrigues-Pousada C."/>
        </authorList>
    </citation>
    <scope>NUCLEOTIDE SEQUENCE [LARGE SCALE GENOMIC DNA]</scope>
    <source>
        <strain evidence="4">ATCC 19364 / DSM 1382 / NCIMB 9332 / VKM B-1759</strain>
    </source>
</reference>
<dbReference type="RefSeq" id="WP_021762035.1">
    <property type="nucleotide sequence ID" value="NC_022444.1"/>
</dbReference>
<dbReference type="EMBL" id="CP006585">
    <property type="protein sequence ID" value="AGW14939.1"/>
    <property type="molecule type" value="Genomic_DNA"/>
</dbReference>
<dbReference type="KEGG" id="dgg:DGI_3237"/>
<dbReference type="Pfam" id="PF02518">
    <property type="entry name" value="HATPase_c"/>
    <property type="match status" value="1"/>
</dbReference>
<dbReference type="OrthoDB" id="9799195at2"/>
<name>T2GFI0_MEGG1</name>
<sequence length="137" mass="14690">MVISGEDSSPKEVVICGYEDIILARQYARQAAQHMGFSVMDQTKIVTAVSELARNIVVHAGKGKMIATRRHDALVLRFQDNGPGIVDINKALSKGFSTTNSLGLGLSGAKALSDSFDIQSAQGQGTSITIAKYLRKH</sequence>
<dbReference type="eggNOG" id="COG2172">
    <property type="taxonomic scope" value="Bacteria"/>
</dbReference>
<organism evidence="3 4">
    <name type="scientific">Megalodesulfovibrio gigas (strain ATCC 19364 / DSM 1382 / NCIMB 9332 / VKM B-1759)</name>
    <name type="common">Desulfovibrio gigas</name>
    <dbReference type="NCBI Taxonomy" id="1121448"/>
    <lineage>
        <taxon>Bacteria</taxon>
        <taxon>Pseudomonadati</taxon>
        <taxon>Thermodesulfobacteriota</taxon>
        <taxon>Desulfovibrionia</taxon>
        <taxon>Desulfovibrionales</taxon>
        <taxon>Desulfovibrionaceae</taxon>
        <taxon>Megalodesulfovibrio</taxon>
    </lineage>
</organism>
<accession>T2GFI0</accession>
<dbReference type="STRING" id="1121448.DGI_3237"/>
<dbReference type="GO" id="GO:0004674">
    <property type="term" value="F:protein serine/threonine kinase activity"/>
    <property type="evidence" value="ECO:0007669"/>
    <property type="project" value="UniProtKB-KW"/>
</dbReference>
<dbReference type="Proteomes" id="UP000016587">
    <property type="component" value="Chromosome"/>
</dbReference>
<keyword evidence="4" id="KW-1185">Reference proteome</keyword>
<dbReference type="PANTHER" id="PTHR35526:SF3">
    <property type="entry name" value="ANTI-SIGMA-F FACTOR RSBW"/>
    <property type="match status" value="1"/>
</dbReference>
<keyword evidence="1" id="KW-0723">Serine/threonine-protein kinase</keyword>
<dbReference type="InterPro" id="IPR036890">
    <property type="entry name" value="HATPase_C_sf"/>
</dbReference>
<protein>
    <submittedName>
        <fullName evidence="3">Putative anti-sigma regulatory factor</fullName>
    </submittedName>
</protein>
<dbReference type="PANTHER" id="PTHR35526">
    <property type="entry name" value="ANTI-SIGMA-F FACTOR RSBW-RELATED"/>
    <property type="match status" value="1"/>
</dbReference>
<gene>
    <name evidence="3" type="ORF">DGI_3237</name>
</gene>